<dbReference type="HAMAP" id="MF_00974">
    <property type="entry name" value="DNA_primase_DnaG"/>
    <property type="match status" value="1"/>
</dbReference>
<dbReference type="GO" id="GO:0008270">
    <property type="term" value="F:zinc ion binding"/>
    <property type="evidence" value="ECO:0007669"/>
    <property type="project" value="UniProtKB-UniRule"/>
</dbReference>
<dbReference type="Gene3D" id="3.40.1360.10">
    <property type="match status" value="1"/>
</dbReference>
<dbReference type="Pfam" id="PF08278">
    <property type="entry name" value="DnaG_DnaB_bind"/>
    <property type="match status" value="1"/>
</dbReference>
<evidence type="ECO:0000256" key="13">
    <source>
        <dbReference type="PIRNR" id="PIRNR002811"/>
    </source>
</evidence>
<dbReference type="SMART" id="SM00493">
    <property type="entry name" value="TOPRIM"/>
    <property type="match status" value="1"/>
</dbReference>
<keyword evidence="4 12" id="KW-0548">Nucleotidyltransferase</keyword>
<reference evidence="17 18" key="1">
    <citation type="submission" date="2018-05" db="EMBL/GenBank/DDBJ databases">
        <title>Genomic Encyclopedia of Type Strains, Phase IV (KMG-IV): sequencing the most valuable type-strain genomes for metagenomic binning, comparative biology and taxonomic classification.</title>
        <authorList>
            <person name="Goeker M."/>
        </authorList>
    </citation>
    <scope>NUCLEOTIDE SEQUENCE [LARGE SCALE GENOMIC DNA]</scope>
    <source>
        <strain evidence="17 18">DSM 25350</strain>
    </source>
</reference>
<dbReference type="RefSeq" id="WP_109762015.1">
    <property type="nucleotide sequence ID" value="NZ_QGGU01000002.1"/>
</dbReference>
<keyword evidence="3 12" id="KW-0808">Transferase</keyword>
<proteinExistence type="inferred from homology"/>
<dbReference type="Pfam" id="PF08275">
    <property type="entry name" value="DNAG_N"/>
    <property type="match status" value="1"/>
</dbReference>
<comment type="domain">
    <text evidence="12">Contains an N-terminal zinc-binding domain, a central core domain that contains the primase activity, and a C-terminal DnaB-binding domain.</text>
</comment>
<evidence type="ECO:0000256" key="15">
    <source>
        <dbReference type="SAM" id="MobiDB-lite"/>
    </source>
</evidence>
<sequence>MAGRIPKSFIDDLMSQTDIVEVIERRITLKKAGKNYQACCPFHNEKTPSFSVSPDKQFYYCFGCGANGNAISFIMEYDGLEFVDAIEDIAHAQGLEVPREASSANKPERQWEHDYYQLMEKVARYYQQQLKAGKQGERVITYLKDRGLSGEIARDFGLGFAPDEWHSLQALFGHDQSINKALVNCGMLIEKDSNRYDRFRDRVMFPIRDRRGRVIAFGGRVIDKGEPKYLNSPETDIFHKSRELYGLYEMRQFNRKVDWAVVVEGYMDVVSLAQFGVRNAVATLGTATSSTHIQQLFRVCSKIVFCFDGDRAGRDAALRALSHSIPQIKDNREIRFMFLPDGEDPDTQVRQVGAEVFCEEAQNAPSLFDFLMEHLKSQVDMDSFEGPGKLANLAKPFIDLMTDAIHRERFIQQLSLQVGLSEQKLNALLLDPPKQQSGDSPKQQSGGIPLTQTSQLTPIRRAIALLLHYGELVNQIPECPWLSQLNQPGNEILKTMIEILRSNPNISVGALIEHWRGTNVQPHLLKLANEDLMLPLAGAQQEIIDIFTRLEKSFKEQRFDELQQKVQRGPLSPDEKREYQTLLIESK</sequence>
<comment type="similarity">
    <text evidence="12 13">Belongs to the DnaG primase family.</text>
</comment>
<evidence type="ECO:0000256" key="10">
    <source>
        <dbReference type="ARBA" id="ARBA00023125"/>
    </source>
</evidence>
<evidence type="ECO:0000313" key="17">
    <source>
        <dbReference type="EMBL" id="PWK53918.1"/>
    </source>
</evidence>
<feature type="compositionally biased region" description="Polar residues" evidence="15">
    <location>
        <begin position="434"/>
        <end position="451"/>
    </location>
</feature>
<evidence type="ECO:0000256" key="1">
    <source>
        <dbReference type="ARBA" id="ARBA00022478"/>
    </source>
</evidence>
<comment type="catalytic activity">
    <reaction evidence="12">
        <text>ssDNA + n NTP = ssDNA/pppN(pN)n-1 hybrid + (n-1) diphosphate.</text>
        <dbReference type="EC" id="2.7.7.101"/>
    </reaction>
</comment>
<evidence type="ECO:0000256" key="14">
    <source>
        <dbReference type="PIRSR" id="PIRSR002811-1"/>
    </source>
</evidence>
<keyword evidence="18" id="KW-1185">Reference proteome</keyword>
<accession>A0A316FZE7</accession>
<dbReference type="InterPro" id="IPR036977">
    <property type="entry name" value="DNA_primase_Znf_CHC2"/>
</dbReference>
<dbReference type="InterPro" id="IPR016136">
    <property type="entry name" value="DNA_helicase_N/primase_C"/>
</dbReference>
<evidence type="ECO:0000256" key="8">
    <source>
        <dbReference type="ARBA" id="ARBA00022833"/>
    </source>
</evidence>
<dbReference type="FunFam" id="3.90.580.10:FF:000001">
    <property type="entry name" value="DNA primase"/>
    <property type="match status" value="1"/>
</dbReference>
<dbReference type="EMBL" id="QGGU01000002">
    <property type="protein sequence ID" value="PWK53918.1"/>
    <property type="molecule type" value="Genomic_DNA"/>
</dbReference>
<dbReference type="PANTHER" id="PTHR30313">
    <property type="entry name" value="DNA PRIMASE"/>
    <property type="match status" value="1"/>
</dbReference>
<feature type="zinc finger region" description="CHC2-type" evidence="12 14">
    <location>
        <begin position="40"/>
        <end position="64"/>
    </location>
</feature>
<dbReference type="EC" id="2.7.7.101" evidence="12"/>
<gene>
    <name evidence="12" type="primary">dnaG</name>
    <name evidence="17" type="ORF">C8D97_102309</name>
</gene>
<dbReference type="Pfam" id="PF10410">
    <property type="entry name" value="DnaB_bind"/>
    <property type="match status" value="1"/>
</dbReference>
<dbReference type="InterPro" id="IPR002694">
    <property type="entry name" value="Znf_CHC2"/>
</dbReference>
<dbReference type="PANTHER" id="PTHR30313:SF2">
    <property type="entry name" value="DNA PRIMASE"/>
    <property type="match status" value="1"/>
</dbReference>
<keyword evidence="1 12" id="KW-0240">DNA-directed RNA polymerase</keyword>
<dbReference type="InterPro" id="IPR034151">
    <property type="entry name" value="TOPRIM_DnaG_bac"/>
</dbReference>
<organism evidence="17 18">
    <name type="scientific">Pleionea mediterranea</name>
    <dbReference type="NCBI Taxonomy" id="523701"/>
    <lineage>
        <taxon>Bacteria</taxon>
        <taxon>Pseudomonadati</taxon>
        <taxon>Pseudomonadota</taxon>
        <taxon>Gammaproteobacteria</taxon>
        <taxon>Oceanospirillales</taxon>
        <taxon>Pleioneaceae</taxon>
        <taxon>Pleionea</taxon>
    </lineage>
</organism>
<dbReference type="SMART" id="SM00766">
    <property type="entry name" value="DnaG_DnaB_bind"/>
    <property type="match status" value="1"/>
</dbReference>
<dbReference type="InterPro" id="IPR006171">
    <property type="entry name" value="TOPRIM_dom"/>
</dbReference>
<dbReference type="InterPro" id="IPR013264">
    <property type="entry name" value="DNAG_N"/>
</dbReference>
<dbReference type="CDD" id="cd03364">
    <property type="entry name" value="TOPRIM_DnaG_primases"/>
    <property type="match status" value="1"/>
</dbReference>
<evidence type="ECO:0000259" key="16">
    <source>
        <dbReference type="PROSITE" id="PS50880"/>
    </source>
</evidence>
<feature type="domain" description="Toprim" evidence="16">
    <location>
        <begin position="258"/>
        <end position="340"/>
    </location>
</feature>
<dbReference type="OrthoDB" id="9803773at2"/>
<dbReference type="NCBIfam" id="TIGR01391">
    <property type="entry name" value="dnaG"/>
    <property type="match status" value="1"/>
</dbReference>
<dbReference type="InterPro" id="IPR006295">
    <property type="entry name" value="DNA_primase_DnaG"/>
</dbReference>
<dbReference type="Proteomes" id="UP000245790">
    <property type="component" value="Unassembled WGS sequence"/>
</dbReference>
<evidence type="ECO:0000313" key="18">
    <source>
        <dbReference type="Proteomes" id="UP000245790"/>
    </source>
</evidence>
<keyword evidence="5 12" id="KW-0235">DNA replication</keyword>
<evidence type="ECO:0000256" key="3">
    <source>
        <dbReference type="ARBA" id="ARBA00022679"/>
    </source>
</evidence>
<dbReference type="InterPro" id="IPR050219">
    <property type="entry name" value="DnaG_primase"/>
</dbReference>
<keyword evidence="8 12" id="KW-0862">Zinc</keyword>
<keyword evidence="9" id="KW-0460">Magnesium</keyword>
<name>A0A316FZE7_9GAMM</name>
<dbReference type="InterPro" id="IPR037068">
    <property type="entry name" value="DNA_primase_core_N_sf"/>
</dbReference>
<dbReference type="FunFam" id="3.90.980.10:FF:000001">
    <property type="entry name" value="DNA primase"/>
    <property type="match status" value="1"/>
</dbReference>
<keyword evidence="2 12" id="KW-0639">Primosome</keyword>
<evidence type="ECO:0000256" key="5">
    <source>
        <dbReference type="ARBA" id="ARBA00022705"/>
    </source>
</evidence>
<dbReference type="Gene3D" id="3.90.980.10">
    <property type="entry name" value="DNA primase, catalytic core, N-terminal domain"/>
    <property type="match status" value="1"/>
</dbReference>
<feature type="region of interest" description="Disordered" evidence="15">
    <location>
        <begin position="431"/>
        <end position="451"/>
    </location>
</feature>
<keyword evidence="7 12" id="KW-0863">Zinc-finger</keyword>
<dbReference type="PIRSF" id="PIRSF002811">
    <property type="entry name" value="DnaG"/>
    <property type="match status" value="1"/>
</dbReference>
<dbReference type="FunFam" id="3.40.1360.10:FF:000002">
    <property type="entry name" value="DNA primase"/>
    <property type="match status" value="1"/>
</dbReference>
<dbReference type="GO" id="GO:1990077">
    <property type="term" value="C:primosome complex"/>
    <property type="evidence" value="ECO:0007669"/>
    <property type="project" value="UniProtKB-KW"/>
</dbReference>
<protein>
    <recommendedName>
        <fullName evidence="12 13">DNA primase</fullName>
        <ecNumber evidence="12">2.7.7.101</ecNumber>
    </recommendedName>
</protein>
<dbReference type="InterPro" id="IPR013173">
    <property type="entry name" value="DNA_primase_DnaG_DnaB-bd_dom"/>
</dbReference>
<dbReference type="GO" id="GO:0003899">
    <property type="term" value="F:DNA-directed RNA polymerase activity"/>
    <property type="evidence" value="ECO:0007669"/>
    <property type="project" value="UniProtKB-UniRule"/>
</dbReference>
<evidence type="ECO:0000256" key="9">
    <source>
        <dbReference type="ARBA" id="ARBA00022842"/>
    </source>
</evidence>
<comment type="function">
    <text evidence="12 13">RNA polymerase that catalyzes the synthesis of short RNA molecules used as primers for DNA polymerase during DNA replication.</text>
</comment>
<dbReference type="GO" id="GO:0005737">
    <property type="term" value="C:cytoplasm"/>
    <property type="evidence" value="ECO:0007669"/>
    <property type="project" value="TreeGrafter"/>
</dbReference>
<dbReference type="SUPFAM" id="SSF57783">
    <property type="entry name" value="Zinc beta-ribbon"/>
    <property type="match status" value="1"/>
</dbReference>
<dbReference type="Pfam" id="PF01807">
    <property type="entry name" value="Zn_ribbon_DnaG"/>
    <property type="match status" value="1"/>
</dbReference>
<dbReference type="GO" id="GO:0003677">
    <property type="term" value="F:DNA binding"/>
    <property type="evidence" value="ECO:0007669"/>
    <property type="project" value="UniProtKB-KW"/>
</dbReference>
<dbReference type="Gene3D" id="1.20.50.20">
    <property type="entry name" value="DnaG, RNA polymerase domain, helical bundle"/>
    <property type="match status" value="1"/>
</dbReference>
<dbReference type="AlphaFoldDB" id="A0A316FZE7"/>
<evidence type="ECO:0000256" key="12">
    <source>
        <dbReference type="HAMAP-Rule" id="MF_00974"/>
    </source>
</evidence>
<comment type="cofactor">
    <cofactor evidence="12 13 14">
        <name>Zn(2+)</name>
        <dbReference type="ChEBI" id="CHEBI:29105"/>
    </cofactor>
    <text evidence="12 13 14">Binds 1 zinc ion per monomer.</text>
</comment>
<dbReference type="SMART" id="SM00400">
    <property type="entry name" value="ZnF_CHCC"/>
    <property type="match status" value="1"/>
</dbReference>
<evidence type="ECO:0000256" key="4">
    <source>
        <dbReference type="ARBA" id="ARBA00022695"/>
    </source>
</evidence>
<comment type="caution">
    <text evidence="17">The sequence shown here is derived from an EMBL/GenBank/DDBJ whole genome shotgun (WGS) entry which is preliminary data.</text>
</comment>
<dbReference type="PROSITE" id="PS50880">
    <property type="entry name" value="TOPRIM"/>
    <property type="match status" value="1"/>
</dbReference>
<dbReference type="GO" id="GO:0006269">
    <property type="term" value="P:DNA replication, synthesis of primer"/>
    <property type="evidence" value="ECO:0007669"/>
    <property type="project" value="UniProtKB-UniRule"/>
</dbReference>
<dbReference type="Gene3D" id="1.10.860.10">
    <property type="entry name" value="DNAb Helicase, Chain A"/>
    <property type="match status" value="1"/>
</dbReference>
<dbReference type="SUPFAM" id="SSF117023">
    <property type="entry name" value="DNA primase DnaG, C-terminal domain"/>
    <property type="match status" value="1"/>
</dbReference>
<keyword evidence="6 12" id="KW-0479">Metal-binding</keyword>
<comment type="subunit">
    <text evidence="12">Monomer. Interacts with DnaB.</text>
</comment>
<evidence type="ECO:0000256" key="6">
    <source>
        <dbReference type="ARBA" id="ARBA00022723"/>
    </source>
</evidence>
<dbReference type="SUPFAM" id="SSF56731">
    <property type="entry name" value="DNA primase core"/>
    <property type="match status" value="1"/>
</dbReference>
<keyword evidence="11 12" id="KW-0804">Transcription</keyword>
<dbReference type="Pfam" id="PF13155">
    <property type="entry name" value="Toprim_2"/>
    <property type="match status" value="1"/>
</dbReference>
<dbReference type="InterPro" id="IPR019475">
    <property type="entry name" value="DNA_primase_DnaB-bd"/>
</dbReference>
<dbReference type="InterPro" id="IPR030846">
    <property type="entry name" value="DnaG_bac"/>
</dbReference>
<dbReference type="Gene3D" id="3.90.580.10">
    <property type="entry name" value="Zinc finger, CHC2-type domain"/>
    <property type="match status" value="1"/>
</dbReference>
<dbReference type="GO" id="GO:0000428">
    <property type="term" value="C:DNA-directed RNA polymerase complex"/>
    <property type="evidence" value="ECO:0007669"/>
    <property type="project" value="UniProtKB-KW"/>
</dbReference>
<evidence type="ECO:0000256" key="7">
    <source>
        <dbReference type="ARBA" id="ARBA00022771"/>
    </source>
</evidence>
<keyword evidence="10 12" id="KW-0238">DNA-binding</keyword>
<evidence type="ECO:0000256" key="11">
    <source>
        <dbReference type="ARBA" id="ARBA00023163"/>
    </source>
</evidence>
<evidence type="ECO:0000256" key="2">
    <source>
        <dbReference type="ARBA" id="ARBA00022515"/>
    </source>
</evidence>